<feature type="domain" description="EF-hand" evidence="2">
    <location>
        <begin position="97"/>
        <end position="132"/>
    </location>
</feature>
<reference evidence="4" key="2">
    <citation type="journal article" date="2017" name="J. Anim. Genet.">
        <title>Multiple reference genome sequences of hot pepper reveal the massive evolution of plant disease resistance genes by retroduplication.</title>
        <authorList>
            <person name="Kim S."/>
            <person name="Park J."/>
            <person name="Yeom S.-I."/>
            <person name="Kim Y.-M."/>
            <person name="Seo E."/>
            <person name="Kim K.-T."/>
            <person name="Kim M.-S."/>
            <person name="Lee J.M."/>
            <person name="Cheong K."/>
            <person name="Shin H.-S."/>
            <person name="Kim S.-B."/>
            <person name="Han K."/>
            <person name="Lee J."/>
            <person name="Park M."/>
            <person name="Lee H.-A."/>
            <person name="Lee H.-Y."/>
            <person name="Lee Y."/>
            <person name="Oh S."/>
            <person name="Lee J.H."/>
            <person name="Choi E."/>
            <person name="Choi E."/>
            <person name="Lee S.E."/>
            <person name="Jeon J."/>
            <person name="Kim H."/>
            <person name="Choi G."/>
            <person name="Song H."/>
            <person name="Lee J."/>
            <person name="Lee S.-C."/>
            <person name="Kwon J.-K."/>
            <person name="Lee H.-Y."/>
            <person name="Koo N."/>
            <person name="Hong Y."/>
            <person name="Kim R.W."/>
            <person name="Kang W.-H."/>
            <person name="Huh J.H."/>
            <person name="Kang B.-C."/>
            <person name="Yang T.-J."/>
            <person name="Lee Y.-H."/>
            <person name="Bennetzen J.L."/>
            <person name="Choi D."/>
        </authorList>
    </citation>
    <scope>NUCLEOTIDE SEQUENCE [LARGE SCALE GENOMIC DNA]</scope>
    <source>
        <strain evidence="4">cv. PBC81</strain>
    </source>
</reference>
<dbReference type="STRING" id="33114.A0A2G2WFA4"/>
<keyword evidence="1" id="KW-0106">Calcium</keyword>
<dbReference type="EMBL" id="MLFT02000007">
    <property type="protein sequence ID" value="PHT43925.1"/>
    <property type="molecule type" value="Genomic_DNA"/>
</dbReference>
<reference evidence="3 4" key="1">
    <citation type="journal article" date="2017" name="Genome Biol.">
        <title>New reference genome sequences of hot pepper reveal the massive evolution of plant disease-resistance genes by retroduplication.</title>
        <authorList>
            <person name="Kim S."/>
            <person name="Park J."/>
            <person name="Yeom S.I."/>
            <person name="Kim Y.M."/>
            <person name="Seo E."/>
            <person name="Kim K.T."/>
            <person name="Kim M.S."/>
            <person name="Lee J.M."/>
            <person name="Cheong K."/>
            <person name="Shin H.S."/>
            <person name="Kim S.B."/>
            <person name="Han K."/>
            <person name="Lee J."/>
            <person name="Park M."/>
            <person name="Lee H.A."/>
            <person name="Lee H.Y."/>
            <person name="Lee Y."/>
            <person name="Oh S."/>
            <person name="Lee J.H."/>
            <person name="Choi E."/>
            <person name="Choi E."/>
            <person name="Lee S.E."/>
            <person name="Jeon J."/>
            <person name="Kim H."/>
            <person name="Choi G."/>
            <person name="Song H."/>
            <person name="Lee J."/>
            <person name="Lee S.C."/>
            <person name="Kwon J.K."/>
            <person name="Lee H.Y."/>
            <person name="Koo N."/>
            <person name="Hong Y."/>
            <person name="Kim R.W."/>
            <person name="Kang W.H."/>
            <person name="Huh J.H."/>
            <person name="Kang B.C."/>
            <person name="Yang T.J."/>
            <person name="Lee Y.H."/>
            <person name="Bennetzen J.L."/>
            <person name="Choi D."/>
        </authorList>
    </citation>
    <scope>NUCLEOTIDE SEQUENCE [LARGE SCALE GENOMIC DNA]</scope>
    <source>
        <strain evidence="4">cv. PBC81</strain>
    </source>
</reference>
<dbReference type="Proteomes" id="UP000224567">
    <property type="component" value="Unassembled WGS sequence"/>
</dbReference>
<dbReference type="InterPro" id="IPR011992">
    <property type="entry name" value="EF-hand-dom_pair"/>
</dbReference>
<accession>A0A2G2WFA4</accession>
<dbReference type="PROSITE" id="PS00018">
    <property type="entry name" value="EF_HAND_1"/>
    <property type="match status" value="1"/>
</dbReference>
<organism evidence="3 4">
    <name type="scientific">Capsicum baccatum</name>
    <name type="common">Peruvian pepper</name>
    <dbReference type="NCBI Taxonomy" id="33114"/>
    <lineage>
        <taxon>Eukaryota</taxon>
        <taxon>Viridiplantae</taxon>
        <taxon>Streptophyta</taxon>
        <taxon>Embryophyta</taxon>
        <taxon>Tracheophyta</taxon>
        <taxon>Spermatophyta</taxon>
        <taxon>Magnoliopsida</taxon>
        <taxon>eudicotyledons</taxon>
        <taxon>Gunneridae</taxon>
        <taxon>Pentapetalae</taxon>
        <taxon>asterids</taxon>
        <taxon>lamiids</taxon>
        <taxon>Solanales</taxon>
        <taxon>Solanaceae</taxon>
        <taxon>Solanoideae</taxon>
        <taxon>Capsiceae</taxon>
        <taxon>Capsicum</taxon>
    </lineage>
</organism>
<evidence type="ECO:0000313" key="3">
    <source>
        <dbReference type="EMBL" id="PHT43925.1"/>
    </source>
</evidence>
<dbReference type="InterPro" id="IPR018247">
    <property type="entry name" value="EF_Hand_1_Ca_BS"/>
</dbReference>
<dbReference type="Gene3D" id="1.10.238.10">
    <property type="entry name" value="EF-hand"/>
    <property type="match status" value="1"/>
</dbReference>
<evidence type="ECO:0000313" key="4">
    <source>
        <dbReference type="Proteomes" id="UP000224567"/>
    </source>
</evidence>
<dbReference type="OrthoDB" id="270584at2759"/>
<dbReference type="InterPro" id="IPR002048">
    <property type="entry name" value="EF_hand_dom"/>
</dbReference>
<proteinExistence type="predicted"/>
<evidence type="ECO:0000259" key="2">
    <source>
        <dbReference type="PROSITE" id="PS50222"/>
    </source>
</evidence>
<sequence>MRRRIFQAYEVITHSLVSGVGLSNKLLVQPSGKGLNCRSQYLTCTALCVMIKNSGAAMGWRYVGLHQEKELEDDSIVDSWSYFVGSDLPHLERRTEIDDGELARFVEHVDMDNNGIITFEEWRNFLLLYPHEATLENIYR</sequence>
<dbReference type="GO" id="GO:0005509">
    <property type="term" value="F:calcium ion binding"/>
    <property type="evidence" value="ECO:0007669"/>
    <property type="project" value="InterPro"/>
</dbReference>
<evidence type="ECO:0000256" key="1">
    <source>
        <dbReference type="ARBA" id="ARBA00022837"/>
    </source>
</evidence>
<dbReference type="AlphaFoldDB" id="A0A2G2WFA4"/>
<comment type="caution">
    <text evidence="3">The sequence shown here is derived from an EMBL/GenBank/DDBJ whole genome shotgun (WGS) entry which is preliminary data.</text>
</comment>
<name>A0A2G2WFA4_CAPBA</name>
<dbReference type="SUPFAM" id="SSF47473">
    <property type="entry name" value="EF-hand"/>
    <property type="match status" value="1"/>
</dbReference>
<keyword evidence="4" id="KW-1185">Reference proteome</keyword>
<dbReference type="PROSITE" id="PS50222">
    <property type="entry name" value="EF_HAND_2"/>
    <property type="match status" value="1"/>
</dbReference>
<protein>
    <recommendedName>
        <fullName evidence="2">EF-hand domain-containing protein</fullName>
    </recommendedName>
</protein>
<gene>
    <name evidence="3" type="ORF">CQW23_17950</name>
</gene>